<sequence>MVPQQSDSGRSSSPNGIMPTFGSQLVNKNSSTPYTDATQAVKVKTVVLAKRSHANQQQLTFARNSMLSAQLVVAEVKGTREKVGTEDTRNVCFGYVKLAFFGVHNIGDDSATMHRYCEHEGKKEPNEVTSMLLDYINNIAEDKSSKELVLMSDRCSGKNKNKTLVHFIYCLVHVMKLFDKEKITKSAEFPYEWDEAVRNARKNLSPFSLRNMRFDDFKDMKAATDTIFF</sequence>
<proteinExistence type="predicted"/>
<dbReference type="EMBL" id="OD567079">
    <property type="protein sequence ID" value="CAD7445097.1"/>
    <property type="molecule type" value="Genomic_DNA"/>
</dbReference>
<dbReference type="AlphaFoldDB" id="A0A7R9F1W7"/>
<reference evidence="2" key="1">
    <citation type="submission" date="2020-11" db="EMBL/GenBank/DDBJ databases">
        <authorList>
            <person name="Tran Van P."/>
        </authorList>
    </citation>
    <scope>NUCLEOTIDE SEQUENCE</scope>
</reference>
<organism evidence="2">
    <name type="scientific">Timema bartmani</name>
    <dbReference type="NCBI Taxonomy" id="61472"/>
    <lineage>
        <taxon>Eukaryota</taxon>
        <taxon>Metazoa</taxon>
        <taxon>Ecdysozoa</taxon>
        <taxon>Arthropoda</taxon>
        <taxon>Hexapoda</taxon>
        <taxon>Insecta</taxon>
        <taxon>Pterygota</taxon>
        <taxon>Neoptera</taxon>
        <taxon>Polyneoptera</taxon>
        <taxon>Phasmatodea</taxon>
        <taxon>Timematodea</taxon>
        <taxon>Timematoidea</taxon>
        <taxon>Timematidae</taxon>
        <taxon>Timema</taxon>
    </lineage>
</organism>
<accession>A0A7R9F1W7</accession>
<gene>
    <name evidence="2" type="ORF">TBIB3V08_LOCUS7458</name>
</gene>
<protein>
    <submittedName>
        <fullName evidence="2">Uncharacterized protein</fullName>
    </submittedName>
</protein>
<evidence type="ECO:0000256" key="1">
    <source>
        <dbReference type="SAM" id="MobiDB-lite"/>
    </source>
</evidence>
<evidence type="ECO:0000313" key="2">
    <source>
        <dbReference type="EMBL" id="CAD7445097.1"/>
    </source>
</evidence>
<feature type="region of interest" description="Disordered" evidence="1">
    <location>
        <begin position="1"/>
        <end position="29"/>
    </location>
</feature>
<name>A0A7R9F1W7_9NEOP</name>